<evidence type="ECO:0000256" key="1">
    <source>
        <dbReference type="SAM" id="MobiDB-lite"/>
    </source>
</evidence>
<keyword evidence="3" id="KW-1185">Reference proteome</keyword>
<sequence length="64" mass="6760">MTDAPLGLARSDGDQLQFGEDPCRSPVWHRAADERVQEDAVADWPVAWAPGGQHAALPPGLGAV</sequence>
<feature type="region of interest" description="Disordered" evidence="1">
    <location>
        <begin position="1"/>
        <end position="20"/>
    </location>
</feature>
<gene>
    <name evidence="2" type="ORF">C4B68_39340</name>
</gene>
<protein>
    <recommendedName>
        <fullName evidence="4">MbtH family protein</fullName>
    </recommendedName>
</protein>
<accession>A0ABN5IC99</accession>
<evidence type="ECO:0000313" key="3">
    <source>
        <dbReference type="Proteomes" id="UP000238413"/>
    </source>
</evidence>
<organism evidence="2 3">
    <name type="scientific">Streptomyces dengpaensis</name>
    <dbReference type="NCBI Taxonomy" id="2049881"/>
    <lineage>
        <taxon>Bacteria</taxon>
        <taxon>Bacillati</taxon>
        <taxon>Actinomycetota</taxon>
        <taxon>Actinomycetes</taxon>
        <taxon>Kitasatosporales</taxon>
        <taxon>Streptomycetaceae</taxon>
        <taxon>Streptomyces</taxon>
    </lineage>
</organism>
<name>A0ABN5IC99_9ACTN</name>
<dbReference type="Proteomes" id="UP000238413">
    <property type="component" value="Chromosome"/>
</dbReference>
<reference evidence="2 3" key="1">
    <citation type="submission" date="2018-02" db="EMBL/GenBank/DDBJ databases">
        <title>Complete genome sequence of Streptomyces dengpaensis, the producer of angucyclines.</title>
        <authorList>
            <person name="Yumei L."/>
        </authorList>
    </citation>
    <scope>NUCLEOTIDE SEQUENCE [LARGE SCALE GENOMIC DNA]</scope>
    <source>
        <strain evidence="2 3">XZHG99</strain>
    </source>
</reference>
<proteinExistence type="predicted"/>
<evidence type="ECO:0008006" key="4">
    <source>
        <dbReference type="Google" id="ProtNLM"/>
    </source>
</evidence>
<dbReference type="EMBL" id="CP026652">
    <property type="protein sequence ID" value="AVH60807.1"/>
    <property type="molecule type" value="Genomic_DNA"/>
</dbReference>
<evidence type="ECO:0000313" key="2">
    <source>
        <dbReference type="EMBL" id="AVH60807.1"/>
    </source>
</evidence>